<dbReference type="EMBL" id="JACJHR010000018">
    <property type="protein sequence ID" value="MBB2500424.1"/>
    <property type="molecule type" value="Genomic_DNA"/>
</dbReference>
<dbReference type="Proteomes" id="UP000550260">
    <property type="component" value="Unassembled WGS sequence"/>
</dbReference>
<proteinExistence type="predicted"/>
<evidence type="ECO:0000256" key="2">
    <source>
        <dbReference type="SAM" id="Phobius"/>
    </source>
</evidence>
<evidence type="ECO:0008006" key="5">
    <source>
        <dbReference type="Google" id="ProtNLM"/>
    </source>
</evidence>
<evidence type="ECO:0000256" key="1">
    <source>
        <dbReference type="SAM" id="MobiDB-lite"/>
    </source>
</evidence>
<keyword evidence="2" id="KW-0472">Membrane</keyword>
<feature type="compositionally biased region" description="Basic residues" evidence="1">
    <location>
        <begin position="362"/>
        <end position="371"/>
    </location>
</feature>
<feature type="transmembrane region" description="Helical" evidence="2">
    <location>
        <begin position="58"/>
        <end position="81"/>
    </location>
</feature>
<feature type="region of interest" description="Disordered" evidence="1">
    <location>
        <begin position="93"/>
        <end position="114"/>
    </location>
</feature>
<keyword evidence="2" id="KW-0812">Transmembrane</keyword>
<feature type="transmembrane region" description="Helical" evidence="2">
    <location>
        <begin position="251"/>
        <end position="269"/>
    </location>
</feature>
<name>A0A8E1VXX9_9PSEU</name>
<dbReference type="RefSeq" id="WP_183124134.1">
    <property type="nucleotide sequence ID" value="NZ_JACJHR010000018.1"/>
</dbReference>
<feature type="compositionally biased region" description="Low complexity" evidence="1">
    <location>
        <begin position="93"/>
        <end position="108"/>
    </location>
</feature>
<evidence type="ECO:0000313" key="3">
    <source>
        <dbReference type="EMBL" id="MBB2500424.1"/>
    </source>
</evidence>
<feature type="compositionally biased region" description="Basic and acidic residues" evidence="1">
    <location>
        <begin position="373"/>
        <end position="383"/>
    </location>
</feature>
<comment type="caution">
    <text evidence="3">The sequence shown here is derived from an EMBL/GenBank/DDBJ whole genome shotgun (WGS) entry which is preliminary data.</text>
</comment>
<evidence type="ECO:0000313" key="4">
    <source>
        <dbReference type="Proteomes" id="UP000550260"/>
    </source>
</evidence>
<sequence>MDLGAGLDRDEDLRRYRRTRNWHLGTCLVLTIASGVVVGGVVVGLADGSASPGEVNVIGGAAVLFVLLALPAVFTAVKAAYWNRLAKERLRETATATATGRTAPPARTWVPPGPGETAYRDLDLTAQVSRLGVPAWRAIGTTVVFLVLLAGGIVEGVRSSASGQELLDSGVRVTARVYFVTEPSKGSWTIDVTYPVGDAWRTAEIRLETKRDFELGQEVPVIYDPEDPGRVRTPEDENTSDVQLSLFVEPLLAGLGGVPFAAWAAVGWVRRHRAVRRTGWHPASVLVTPTGQIFATYFQGGKIELGGVLSTRRATRFAHGERQRAWVGGEASTMVVLFPREGGKRPYAVPVQAETPLSPPRRSSRRRRSRGTSRTDKEKRGPG</sequence>
<protein>
    <recommendedName>
        <fullName evidence="5">DUF3592 domain-containing protein</fullName>
    </recommendedName>
</protein>
<accession>A0A8E1VXX9</accession>
<dbReference type="AlphaFoldDB" id="A0A8E1VXX9"/>
<feature type="transmembrane region" description="Helical" evidence="2">
    <location>
        <begin position="21"/>
        <end position="46"/>
    </location>
</feature>
<feature type="region of interest" description="Disordered" evidence="1">
    <location>
        <begin position="347"/>
        <end position="383"/>
    </location>
</feature>
<keyword evidence="2" id="KW-1133">Transmembrane helix</keyword>
<feature type="transmembrane region" description="Helical" evidence="2">
    <location>
        <begin position="135"/>
        <end position="154"/>
    </location>
</feature>
<gene>
    <name evidence="3" type="ORF">H5411_14985</name>
</gene>
<reference evidence="3 4" key="1">
    <citation type="submission" date="2020-08" db="EMBL/GenBank/DDBJ databases">
        <title>Amycolatopsis echigonensis JCM 21831.</title>
        <authorList>
            <person name="Tedsree N."/>
            <person name="Kuncharoen N."/>
            <person name="Likhitwitayawuid K."/>
            <person name="Tanasupawat S."/>
        </authorList>
    </citation>
    <scope>NUCLEOTIDE SEQUENCE [LARGE SCALE GENOMIC DNA]</scope>
    <source>
        <strain evidence="3 4">JCM 21831</strain>
    </source>
</reference>
<organism evidence="3 4">
    <name type="scientific">Amycolatopsis echigonensis</name>
    <dbReference type="NCBI Taxonomy" id="2576905"/>
    <lineage>
        <taxon>Bacteria</taxon>
        <taxon>Bacillati</taxon>
        <taxon>Actinomycetota</taxon>
        <taxon>Actinomycetes</taxon>
        <taxon>Pseudonocardiales</taxon>
        <taxon>Pseudonocardiaceae</taxon>
        <taxon>Amycolatopsis</taxon>
    </lineage>
</organism>